<proteinExistence type="predicted"/>
<keyword evidence="1" id="KW-1133">Transmembrane helix</keyword>
<sequence>MIVTSERVRIIVIMIIVMVMVTSFCVHNQMFLQFIFKWTVEFNVGCYKVAKGYNYLDIKGEDSLQY</sequence>
<comment type="caution">
    <text evidence="2">The sequence shown here is derived from an EMBL/GenBank/DDBJ whole genome shotgun (WGS) entry which is preliminary data.</text>
</comment>
<feature type="transmembrane region" description="Helical" evidence="1">
    <location>
        <begin position="12"/>
        <end position="36"/>
    </location>
</feature>
<organism evidence="2 3">
    <name type="scientific">Heterostelium pallidum (strain ATCC 26659 / Pp 5 / PN500)</name>
    <name type="common">Cellular slime mold</name>
    <name type="synonym">Polysphondylium pallidum</name>
    <dbReference type="NCBI Taxonomy" id="670386"/>
    <lineage>
        <taxon>Eukaryota</taxon>
        <taxon>Amoebozoa</taxon>
        <taxon>Evosea</taxon>
        <taxon>Eumycetozoa</taxon>
        <taxon>Dictyostelia</taxon>
        <taxon>Acytosteliales</taxon>
        <taxon>Acytosteliaceae</taxon>
        <taxon>Heterostelium</taxon>
    </lineage>
</organism>
<keyword evidence="3" id="KW-1185">Reference proteome</keyword>
<name>D3B4G9_HETP5</name>
<dbReference type="RefSeq" id="XP_020436333.1">
    <property type="nucleotide sequence ID" value="XM_020574261.1"/>
</dbReference>
<keyword evidence="1" id="KW-0812">Transmembrane</keyword>
<keyword evidence="1" id="KW-0472">Membrane</keyword>
<dbReference type="AlphaFoldDB" id="D3B4G9"/>
<evidence type="ECO:0000313" key="3">
    <source>
        <dbReference type="Proteomes" id="UP000001396"/>
    </source>
</evidence>
<protein>
    <submittedName>
        <fullName evidence="2">Uncharacterized protein</fullName>
    </submittedName>
</protein>
<dbReference type="Proteomes" id="UP000001396">
    <property type="component" value="Unassembled WGS sequence"/>
</dbReference>
<dbReference type="GeneID" id="31358816"/>
<reference evidence="2 3" key="1">
    <citation type="journal article" date="2011" name="Genome Res.">
        <title>Phylogeny-wide analysis of social amoeba genomes highlights ancient origins for complex intercellular communication.</title>
        <authorList>
            <person name="Heidel A.J."/>
            <person name="Lawal H.M."/>
            <person name="Felder M."/>
            <person name="Schilde C."/>
            <person name="Helps N.R."/>
            <person name="Tunggal B."/>
            <person name="Rivero F."/>
            <person name="John U."/>
            <person name="Schleicher M."/>
            <person name="Eichinger L."/>
            <person name="Platzer M."/>
            <person name="Noegel A.A."/>
            <person name="Schaap P."/>
            <person name="Gloeckner G."/>
        </authorList>
    </citation>
    <scope>NUCLEOTIDE SEQUENCE [LARGE SCALE GENOMIC DNA]</scope>
    <source>
        <strain evidence="3">ATCC 26659 / Pp 5 / PN500</strain>
    </source>
</reference>
<accession>D3B4G9</accession>
<evidence type="ECO:0000313" key="2">
    <source>
        <dbReference type="EMBL" id="EFA84217.1"/>
    </source>
</evidence>
<dbReference type="EMBL" id="ADBJ01000010">
    <property type="protein sequence ID" value="EFA84217.1"/>
    <property type="molecule type" value="Genomic_DNA"/>
</dbReference>
<evidence type="ECO:0000256" key="1">
    <source>
        <dbReference type="SAM" id="Phobius"/>
    </source>
</evidence>
<gene>
    <name evidence="2" type="ORF">PPL_03294</name>
</gene>
<dbReference type="InParanoid" id="D3B4G9"/>